<name>A0ABN0WXX5_9ACTN</name>
<comment type="caution">
    <text evidence="6">The sequence shown here is derived from an EMBL/GenBank/DDBJ whole genome shotgun (WGS) entry which is preliminary data.</text>
</comment>
<dbReference type="PANTHER" id="PTHR30055:SF234">
    <property type="entry name" value="HTH-TYPE TRANSCRIPTIONAL REGULATOR BETI"/>
    <property type="match status" value="1"/>
</dbReference>
<organism evidence="6 7">
    <name type="scientific">Actinoallomurus spadix</name>
    <dbReference type="NCBI Taxonomy" id="79912"/>
    <lineage>
        <taxon>Bacteria</taxon>
        <taxon>Bacillati</taxon>
        <taxon>Actinomycetota</taxon>
        <taxon>Actinomycetes</taxon>
        <taxon>Streptosporangiales</taxon>
        <taxon>Thermomonosporaceae</taxon>
        <taxon>Actinoallomurus</taxon>
    </lineage>
</organism>
<reference evidence="6 7" key="1">
    <citation type="journal article" date="2019" name="Int. J. Syst. Evol. Microbiol.">
        <title>The Global Catalogue of Microorganisms (GCM) 10K type strain sequencing project: providing services to taxonomists for standard genome sequencing and annotation.</title>
        <authorList>
            <consortium name="The Broad Institute Genomics Platform"/>
            <consortium name="The Broad Institute Genome Sequencing Center for Infectious Disease"/>
            <person name="Wu L."/>
            <person name="Ma J."/>
        </authorList>
    </citation>
    <scope>NUCLEOTIDE SEQUENCE [LARGE SCALE GENOMIC DNA]</scope>
    <source>
        <strain evidence="6 7">JCM 3146</strain>
    </source>
</reference>
<dbReference type="Pfam" id="PF00440">
    <property type="entry name" value="TetR_N"/>
    <property type="match status" value="1"/>
</dbReference>
<proteinExistence type="predicted"/>
<dbReference type="EMBL" id="BAAABM010000041">
    <property type="protein sequence ID" value="GAA0349944.1"/>
    <property type="molecule type" value="Genomic_DNA"/>
</dbReference>
<dbReference type="RefSeq" id="WP_252807639.1">
    <property type="nucleotide sequence ID" value="NZ_BAAABM010000041.1"/>
</dbReference>
<keyword evidence="7" id="KW-1185">Reference proteome</keyword>
<protein>
    <recommendedName>
        <fullName evidence="5">HTH tetR-type domain-containing protein</fullName>
    </recommendedName>
</protein>
<keyword evidence="3" id="KW-0804">Transcription</keyword>
<dbReference type="InterPro" id="IPR009057">
    <property type="entry name" value="Homeodomain-like_sf"/>
</dbReference>
<evidence type="ECO:0000313" key="7">
    <source>
        <dbReference type="Proteomes" id="UP001501822"/>
    </source>
</evidence>
<feature type="domain" description="HTH tetR-type" evidence="5">
    <location>
        <begin position="13"/>
        <end position="72"/>
    </location>
</feature>
<gene>
    <name evidence="6" type="ORF">GCM10010151_44570</name>
</gene>
<dbReference type="Proteomes" id="UP001501822">
    <property type="component" value="Unassembled WGS sequence"/>
</dbReference>
<evidence type="ECO:0000256" key="2">
    <source>
        <dbReference type="ARBA" id="ARBA00023125"/>
    </source>
</evidence>
<keyword evidence="2 4" id="KW-0238">DNA-binding</keyword>
<dbReference type="PANTHER" id="PTHR30055">
    <property type="entry name" value="HTH-TYPE TRANSCRIPTIONAL REGULATOR RUTR"/>
    <property type="match status" value="1"/>
</dbReference>
<feature type="DNA-binding region" description="H-T-H motif" evidence="4">
    <location>
        <begin position="35"/>
        <end position="54"/>
    </location>
</feature>
<keyword evidence="1" id="KW-0805">Transcription regulation</keyword>
<accession>A0ABN0WXX5</accession>
<evidence type="ECO:0000256" key="3">
    <source>
        <dbReference type="ARBA" id="ARBA00023163"/>
    </source>
</evidence>
<evidence type="ECO:0000313" key="6">
    <source>
        <dbReference type="EMBL" id="GAA0349944.1"/>
    </source>
</evidence>
<sequence>MVRERSVHRKDALRTREHLLDVIGELIEEHGPGFGIPDLARRSGVSAPTVYRHFKDVAAAIEAYQSRLVARLADALHAVPDGGAATERLWRMCDVWVAEGERWGAAAARVRPSTAVVARLRSGNPRTAKLYAALRPVVDALIEERAIPEQSADYVILMWFTLLDERLLLELRREFGWSHEVVVEQLFEALLAVCRAPAAHLRIASPGQ</sequence>
<dbReference type="Gene3D" id="1.10.357.10">
    <property type="entry name" value="Tetracycline Repressor, domain 2"/>
    <property type="match status" value="1"/>
</dbReference>
<dbReference type="InterPro" id="IPR001647">
    <property type="entry name" value="HTH_TetR"/>
</dbReference>
<evidence type="ECO:0000256" key="4">
    <source>
        <dbReference type="PROSITE-ProRule" id="PRU00335"/>
    </source>
</evidence>
<evidence type="ECO:0000259" key="5">
    <source>
        <dbReference type="PROSITE" id="PS50977"/>
    </source>
</evidence>
<dbReference type="SUPFAM" id="SSF46689">
    <property type="entry name" value="Homeodomain-like"/>
    <property type="match status" value="1"/>
</dbReference>
<dbReference type="PROSITE" id="PS50977">
    <property type="entry name" value="HTH_TETR_2"/>
    <property type="match status" value="1"/>
</dbReference>
<dbReference type="InterPro" id="IPR050109">
    <property type="entry name" value="HTH-type_TetR-like_transc_reg"/>
</dbReference>
<evidence type="ECO:0000256" key="1">
    <source>
        <dbReference type="ARBA" id="ARBA00023015"/>
    </source>
</evidence>